<name>A0AAD2G9F4_9STRA</name>
<dbReference type="SUPFAM" id="SSF53795">
    <property type="entry name" value="PEP carboxykinase-like"/>
    <property type="match status" value="1"/>
</dbReference>
<feature type="domain" description="ABC transporter" evidence="3">
    <location>
        <begin position="117"/>
        <end position="221"/>
    </location>
</feature>
<dbReference type="Gene3D" id="3.40.50.300">
    <property type="entry name" value="P-loop containing nucleotide triphosphate hydrolases"/>
    <property type="match status" value="1"/>
</dbReference>
<dbReference type="Proteomes" id="UP001295423">
    <property type="component" value="Unassembled WGS sequence"/>
</dbReference>
<dbReference type="InterPro" id="IPR027417">
    <property type="entry name" value="P-loop_NTPase"/>
</dbReference>
<evidence type="ECO:0000313" key="5">
    <source>
        <dbReference type="Proteomes" id="UP001295423"/>
    </source>
</evidence>
<sequence>MTRVLLYRYLLSLSFYRSITVQSFSIQHAYYDNHVTNNNRIPVTFSSSLLLLLQASSGASDDNSNQNDDNEDHNDNDDDGDICWHPCSIEISNLSHQYPVTLWRTLTSSEPRREFALQDVSLKLGPHEFVLLLGDSSSGKSTLLRLILGLEERKIVQPTFGTIQIAVVVPHYSKEEEEEEDDDDNATEILPPPAAVPVLLDQKPVYSNNRGSQTVQMILQEKLKKMNKASTIIQHHDEKSSQTTLFLIIERLCELMDLPLTKKGSDLSPSEAYRCAMTEASLESILTGKAAAAAAAAVNDDDDRDETSKTISSFPAPILLLDEWLDKETSTVVQNVQTSILKLVQTSGAIVVSITHKPNLYKQSIKEEGEGGEESSSHVRSITLCRGKVVA</sequence>
<reference evidence="4" key="1">
    <citation type="submission" date="2023-08" db="EMBL/GenBank/DDBJ databases">
        <authorList>
            <person name="Audoor S."/>
            <person name="Bilcke G."/>
        </authorList>
    </citation>
    <scope>NUCLEOTIDE SEQUENCE</scope>
</reference>
<gene>
    <name evidence="4" type="ORF">CYCCA115_LOCUS22216</name>
</gene>
<protein>
    <recommendedName>
        <fullName evidence="3">ABC transporter domain-containing protein</fullName>
    </recommendedName>
</protein>
<dbReference type="GO" id="GO:0016887">
    <property type="term" value="F:ATP hydrolysis activity"/>
    <property type="evidence" value="ECO:0007669"/>
    <property type="project" value="InterPro"/>
</dbReference>
<dbReference type="GO" id="GO:0005524">
    <property type="term" value="F:ATP binding"/>
    <property type="evidence" value="ECO:0007669"/>
    <property type="project" value="InterPro"/>
</dbReference>
<accession>A0AAD2G9F4</accession>
<dbReference type="SUPFAM" id="SSF52540">
    <property type="entry name" value="P-loop containing nucleoside triphosphate hydrolases"/>
    <property type="match status" value="1"/>
</dbReference>
<feature type="region of interest" description="Disordered" evidence="2">
    <location>
        <begin position="60"/>
        <end position="79"/>
    </location>
</feature>
<dbReference type="PANTHER" id="PTHR42788">
    <property type="entry name" value="TAURINE IMPORT ATP-BINDING PROTEIN-RELATED"/>
    <property type="match status" value="1"/>
</dbReference>
<dbReference type="InterPro" id="IPR050166">
    <property type="entry name" value="ABC_transporter_ATP-bind"/>
</dbReference>
<evidence type="ECO:0000313" key="4">
    <source>
        <dbReference type="EMBL" id="CAJ1966631.1"/>
    </source>
</evidence>
<keyword evidence="5" id="KW-1185">Reference proteome</keyword>
<dbReference type="InterPro" id="IPR003439">
    <property type="entry name" value="ABC_transporter-like_ATP-bd"/>
</dbReference>
<dbReference type="PANTHER" id="PTHR42788:SF13">
    <property type="entry name" value="ALIPHATIC SULFONATES IMPORT ATP-BINDING PROTEIN SSUB"/>
    <property type="match status" value="1"/>
</dbReference>
<dbReference type="EMBL" id="CAKOGP040002304">
    <property type="protein sequence ID" value="CAJ1966631.1"/>
    <property type="molecule type" value="Genomic_DNA"/>
</dbReference>
<dbReference type="AlphaFoldDB" id="A0AAD2G9F4"/>
<keyword evidence="1" id="KW-0813">Transport</keyword>
<evidence type="ECO:0000256" key="1">
    <source>
        <dbReference type="ARBA" id="ARBA00022448"/>
    </source>
</evidence>
<evidence type="ECO:0000259" key="3">
    <source>
        <dbReference type="Pfam" id="PF00005"/>
    </source>
</evidence>
<feature type="compositionally biased region" description="Acidic residues" evidence="2">
    <location>
        <begin position="68"/>
        <end position="79"/>
    </location>
</feature>
<dbReference type="Pfam" id="PF00005">
    <property type="entry name" value="ABC_tran"/>
    <property type="match status" value="1"/>
</dbReference>
<evidence type="ECO:0000256" key="2">
    <source>
        <dbReference type="SAM" id="MobiDB-lite"/>
    </source>
</evidence>
<proteinExistence type="predicted"/>
<comment type="caution">
    <text evidence="4">The sequence shown here is derived from an EMBL/GenBank/DDBJ whole genome shotgun (WGS) entry which is preliminary data.</text>
</comment>
<organism evidence="4 5">
    <name type="scientific">Cylindrotheca closterium</name>
    <dbReference type="NCBI Taxonomy" id="2856"/>
    <lineage>
        <taxon>Eukaryota</taxon>
        <taxon>Sar</taxon>
        <taxon>Stramenopiles</taxon>
        <taxon>Ochrophyta</taxon>
        <taxon>Bacillariophyta</taxon>
        <taxon>Bacillariophyceae</taxon>
        <taxon>Bacillariophycidae</taxon>
        <taxon>Bacillariales</taxon>
        <taxon>Bacillariaceae</taxon>
        <taxon>Cylindrotheca</taxon>
    </lineage>
</organism>